<dbReference type="EMBL" id="JASBNA010000003">
    <property type="protein sequence ID" value="KAK7693699.1"/>
    <property type="molecule type" value="Genomic_DNA"/>
</dbReference>
<keyword evidence="1" id="KW-0175">Coiled coil</keyword>
<sequence length="439" mass="49241">MQTWVERIKLLSEAVMLRAEHLEMERDLHNYHQLSSLWKYNDVPGGARSDFKADVSSLQDSCIAKKKELTAIVHRLVDTNYWHVTPPTSDDLLVHRMDMQSSINQLRDNVQELFGQLRSLETKSMPPPPNVKSENQEEGGRPAKRRRLSEEVSLPVASSSSTLVGPLMQPLDSKEVAGLTEQVMKLEERIADLENELVVHDNNILMETEEIMTIKMEEWEQKHIPPLNRGSLGPLSGSPEETLTLAVNSDFSGRLQILEDDFMRTGEEVGVVIDEVANLITGSDQTQRELVHLREENAQLKDKISLLEERQEENRQTSAKHEAEIKALSAAVTAFLATANAAPPPPPLPTSQEFLLASYPNILQSIQEDLRPVVVDIHRQVEEMLQNHSQELSTTVMNKLALTLKSVHAFSEWVEKNEENVPHVIGGVNGINGHSKPGA</sequence>
<keyword evidence="4" id="KW-1185">Reference proteome</keyword>
<organism evidence="3 4">
    <name type="scientific">Cerrena zonata</name>
    <dbReference type="NCBI Taxonomy" id="2478898"/>
    <lineage>
        <taxon>Eukaryota</taxon>
        <taxon>Fungi</taxon>
        <taxon>Dikarya</taxon>
        <taxon>Basidiomycota</taxon>
        <taxon>Agaricomycotina</taxon>
        <taxon>Agaricomycetes</taxon>
        <taxon>Polyporales</taxon>
        <taxon>Cerrenaceae</taxon>
        <taxon>Cerrena</taxon>
    </lineage>
</organism>
<evidence type="ECO:0000256" key="1">
    <source>
        <dbReference type="SAM" id="Coils"/>
    </source>
</evidence>
<proteinExistence type="predicted"/>
<dbReference type="Proteomes" id="UP001385951">
    <property type="component" value="Unassembled WGS sequence"/>
</dbReference>
<comment type="caution">
    <text evidence="3">The sequence shown here is derived from an EMBL/GenBank/DDBJ whole genome shotgun (WGS) entry which is preliminary data.</text>
</comment>
<reference evidence="3 4" key="1">
    <citation type="submission" date="2022-09" db="EMBL/GenBank/DDBJ databases">
        <authorList>
            <person name="Palmer J.M."/>
        </authorList>
    </citation>
    <scope>NUCLEOTIDE SEQUENCE [LARGE SCALE GENOMIC DNA]</scope>
    <source>
        <strain evidence="3 4">DSM 7382</strain>
    </source>
</reference>
<feature type="coiled-coil region" evidence="1">
    <location>
        <begin position="176"/>
        <end position="210"/>
    </location>
</feature>
<evidence type="ECO:0000313" key="3">
    <source>
        <dbReference type="EMBL" id="KAK7693699.1"/>
    </source>
</evidence>
<evidence type="ECO:0000313" key="4">
    <source>
        <dbReference type="Proteomes" id="UP001385951"/>
    </source>
</evidence>
<gene>
    <name evidence="3" type="ORF">QCA50_003270</name>
</gene>
<feature type="region of interest" description="Disordered" evidence="2">
    <location>
        <begin position="119"/>
        <end position="155"/>
    </location>
</feature>
<accession>A0AAW0GVW5</accession>
<evidence type="ECO:0000256" key="2">
    <source>
        <dbReference type="SAM" id="MobiDB-lite"/>
    </source>
</evidence>
<name>A0AAW0GVW5_9APHY</name>
<protein>
    <submittedName>
        <fullName evidence="3">Uncharacterized protein</fullName>
    </submittedName>
</protein>
<feature type="coiled-coil region" evidence="1">
    <location>
        <begin position="283"/>
        <end position="317"/>
    </location>
</feature>
<dbReference type="AlphaFoldDB" id="A0AAW0GVW5"/>